<dbReference type="GO" id="GO:0055085">
    <property type="term" value="P:transmembrane transport"/>
    <property type="evidence" value="ECO:0007669"/>
    <property type="project" value="InterPro"/>
</dbReference>
<evidence type="ECO:0000256" key="1">
    <source>
        <dbReference type="ARBA" id="ARBA00004651"/>
    </source>
</evidence>
<dbReference type="EMBL" id="JACPUR010000041">
    <property type="protein sequence ID" value="MBI3129511.1"/>
    <property type="molecule type" value="Genomic_DNA"/>
</dbReference>
<dbReference type="Pfam" id="PF00528">
    <property type="entry name" value="BPD_transp_1"/>
    <property type="match status" value="1"/>
</dbReference>
<proteinExistence type="inferred from homology"/>
<accession>A0A932I1A7</accession>
<dbReference type="PANTHER" id="PTHR30151:SF38">
    <property type="entry name" value="ALIPHATIC SULFONATES TRANSPORT PERMEASE PROTEIN SSUC-RELATED"/>
    <property type="match status" value="1"/>
</dbReference>
<comment type="similarity">
    <text evidence="7">Belongs to the binding-protein-dependent transport system permease family.</text>
</comment>
<dbReference type="Proteomes" id="UP000782312">
    <property type="component" value="Unassembled WGS sequence"/>
</dbReference>
<organism evidence="9 10">
    <name type="scientific">Tectimicrobiota bacterium</name>
    <dbReference type="NCBI Taxonomy" id="2528274"/>
    <lineage>
        <taxon>Bacteria</taxon>
        <taxon>Pseudomonadati</taxon>
        <taxon>Nitrospinota/Tectimicrobiota group</taxon>
        <taxon>Candidatus Tectimicrobiota</taxon>
    </lineage>
</organism>
<comment type="caution">
    <text evidence="9">The sequence shown here is derived from an EMBL/GenBank/DDBJ whole genome shotgun (WGS) entry which is preliminary data.</text>
</comment>
<gene>
    <name evidence="9" type="ORF">HYZ11_18035</name>
</gene>
<dbReference type="GO" id="GO:0005886">
    <property type="term" value="C:plasma membrane"/>
    <property type="evidence" value="ECO:0007669"/>
    <property type="project" value="UniProtKB-SubCell"/>
</dbReference>
<keyword evidence="4 7" id="KW-0812">Transmembrane</keyword>
<dbReference type="AlphaFoldDB" id="A0A932I1A7"/>
<evidence type="ECO:0000313" key="10">
    <source>
        <dbReference type="Proteomes" id="UP000782312"/>
    </source>
</evidence>
<comment type="subcellular location">
    <subcellularLocation>
        <location evidence="1 7">Cell membrane</location>
        <topology evidence="1 7">Multi-pass membrane protein</topology>
    </subcellularLocation>
</comment>
<feature type="transmembrane region" description="Helical" evidence="7">
    <location>
        <begin position="196"/>
        <end position="224"/>
    </location>
</feature>
<reference evidence="9" key="1">
    <citation type="submission" date="2020-07" db="EMBL/GenBank/DDBJ databases">
        <title>Huge and variable diversity of episymbiotic CPR bacteria and DPANN archaea in groundwater ecosystems.</title>
        <authorList>
            <person name="He C.Y."/>
            <person name="Keren R."/>
            <person name="Whittaker M."/>
            <person name="Farag I.F."/>
            <person name="Doudna J."/>
            <person name="Cate J.H.D."/>
            <person name="Banfield J.F."/>
        </authorList>
    </citation>
    <scope>NUCLEOTIDE SEQUENCE</scope>
    <source>
        <strain evidence="9">NC_groundwater_763_Ag_S-0.2um_68_21</strain>
    </source>
</reference>
<evidence type="ECO:0000256" key="6">
    <source>
        <dbReference type="ARBA" id="ARBA00023136"/>
    </source>
</evidence>
<dbReference type="InterPro" id="IPR035906">
    <property type="entry name" value="MetI-like_sf"/>
</dbReference>
<evidence type="ECO:0000256" key="5">
    <source>
        <dbReference type="ARBA" id="ARBA00022989"/>
    </source>
</evidence>
<name>A0A932I1A7_UNCTE</name>
<feature type="transmembrane region" description="Helical" evidence="7">
    <location>
        <begin position="87"/>
        <end position="107"/>
    </location>
</feature>
<keyword evidence="2 7" id="KW-0813">Transport</keyword>
<evidence type="ECO:0000256" key="7">
    <source>
        <dbReference type="RuleBase" id="RU363032"/>
    </source>
</evidence>
<keyword evidence="5 7" id="KW-1133">Transmembrane helix</keyword>
<evidence type="ECO:0000256" key="4">
    <source>
        <dbReference type="ARBA" id="ARBA00022692"/>
    </source>
</evidence>
<feature type="transmembrane region" description="Helical" evidence="7">
    <location>
        <begin position="147"/>
        <end position="166"/>
    </location>
</feature>
<feature type="transmembrane region" description="Helical" evidence="7">
    <location>
        <begin position="119"/>
        <end position="141"/>
    </location>
</feature>
<feature type="transmembrane region" description="Helical" evidence="7">
    <location>
        <begin position="30"/>
        <end position="50"/>
    </location>
</feature>
<dbReference type="PROSITE" id="PS50928">
    <property type="entry name" value="ABC_TM1"/>
    <property type="match status" value="1"/>
</dbReference>
<evidence type="ECO:0000313" key="9">
    <source>
        <dbReference type="EMBL" id="MBI3129511.1"/>
    </source>
</evidence>
<dbReference type="CDD" id="cd06261">
    <property type="entry name" value="TM_PBP2"/>
    <property type="match status" value="1"/>
</dbReference>
<feature type="transmembrane region" description="Helical" evidence="7">
    <location>
        <begin position="57"/>
        <end position="75"/>
    </location>
</feature>
<keyword evidence="3" id="KW-1003">Cell membrane</keyword>
<keyword evidence="6 7" id="KW-0472">Membrane</keyword>
<feature type="domain" description="ABC transmembrane type-1" evidence="8">
    <location>
        <begin position="81"/>
        <end position="261"/>
    </location>
</feature>
<evidence type="ECO:0000256" key="3">
    <source>
        <dbReference type="ARBA" id="ARBA00022475"/>
    </source>
</evidence>
<dbReference type="PANTHER" id="PTHR30151">
    <property type="entry name" value="ALKANE SULFONATE ABC TRANSPORTER-RELATED, MEMBRANE SUBUNIT"/>
    <property type="match status" value="1"/>
</dbReference>
<protein>
    <submittedName>
        <fullName evidence="9">ABC transporter permease</fullName>
    </submittedName>
</protein>
<dbReference type="InterPro" id="IPR000515">
    <property type="entry name" value="MetI-like"/>
</dbReference>
<dbReference type="Gene3D" id="1.10.3720.10">
    <property type="entry name" value="MetI-like"/>
    <property type="match status" value="1"/>
</dbReference>
<evidence type="ECO:0000256" key="2">
    <source>
        <dbReference type="ARBA" id="ARBA00022448"/>
    </source>
</evidence>
<feature type="transmembrane region" description="Helical" evidence="7">
    <location>
        <begin position="244"/>
        <end position="264"/>
    </location>
</feature>
<sequence>MTTETKPLAAAKAKEAEAESTGLWIQEPRIYIRALSLLAVVGGWEALGWTGVIRPSVFSYPSAIVSAFFALLFSGEMLTAAYESSQILGAGLAMAIPTGIVIGVLMGRSKNFEYAVDTFVYALYATPVVALAFPIAMVLGVDFAGKTTIVVFFAIMPVIVNVYHGVRNVDPMLLEVTRSFCSSEWQRWRDLIFPSVVPYLVAGLGLASGRALVGMVVAEFLMSISGLGALSQDYVGNLEMDKGLAPVVFLMIVGIVLTKLVNFFEGRFASWRTGSRH</sequence>
<evidence type="ECO:0000259" key="8">
    <source>
        <dbReference type="PROSITE" id="PS50928"/>
    </source>
</evidence>
<dbReference type="SUPFAM" id="SSF161098">
    <property type="entry name" value="MetI-like"/>
    <property type="match status" value="1"/>
</dbReference>